<comment type="subcellular location">
    <subcellularLocation>
        <location evidence="7">Cytoplasm</location>
    </subcellularLocation>
</comment>
<dbReference type="PATRIC" id="fig|1121451.3.peg.543"/>
<dbReference type="GO" id="GO:0005829">
    <property type="term" value="C:cytosol"/>
    <property type="evidence" value="ECO:0007669"/>
    <property type="project" value="TreeGrafter"/>
</dbReference>
<dbReference type="NCBIfam" id="NF040667">
    <property type="entry name" value="hom_kin_desulfo"/>
    <property type="match status" value="1"/>
</dbReference>
<keyword evidence="7" id="KW-0460">Magnesium</keyword>
<dbReference type="Gene3D" id="3.40.50.300">
    <property type="entry name" value="P-loop containing nucleotide triphosphate hydrolases"/>
    <property type="match status" value="1"/>
</dbReference>
<dbReference type="InterPro" id="IPR027417">
    <property type="entry name" value="P-loop_NTPase"/>
</dbReference>
<evidence type="ECO:0000256" key="7">
    <source>
        <dbReference type="HAMAP-Rule" id="MF_00109"/>
    </source>
</evidence>
<evidence type="ECO:0000256" key="4">
    <source>
        <dbReference type="ARBA" id="ARBA00022777"/>
    </source>
</evidence>
<dbReference type="CDD" id="cd00464">
    <property type="entry name" value="SK"/>
    <property type="match status" value="1"/>
</dbReference>
<evidence type="ECO:0000256" key="1">
    <source>
        <dbReference type="ARBA" id="ARBA00022605"/>
    </source>
</evidence>
<dbReference type="eggNOG" id="COG0703">
    <property type="taxonomic scope" value="Bacteria"/>
</dbReference>
<dbReference type="OrthoDB" id="9800332at2"/>
<feature type="binding site" evidence="7">
    <location>
        <position position="25"/>
    </location>
    <ligand>
        <name>Mg(2+)</name>
        <dbReference type="ChEBI" id="CHEBI:18420"/>
    </ligand>
</feature>
<dbReference type="Proteomes" id="UP000010808">
    <property type="component" value="Chromosome"/>
</dbReference>
<keyword evidence="7" id="KW-0963">Cytoplasm</keyword>
<feature type="binding site" evidence="7">
    <location>
        <position position="143"/>
    </location>
    <ligand>
        <name>substrate</name>
    </ligand>
</feature>
<dbReference type="RefSeq" id="WP_015335169.1">
    <property type="nucleotide sequence ID" value="NC_020055.1"/>
</dbReference>
<dbReference type="GO" id="GO:0009423">
    <property type="term" value="P:chorismate biosynthetic process"/>
    <property type="evidence" value="ECO:0007669"/>
    <property type="project" value="UniProtKB-UniRule"/>
</dbReference>
<comment type="subunit">
    <text evidence="7">Monomer.</text>
</comment>
<name>L0R743_9BACT</name>
<comment type="function">
    <text evidence="7">Catalyzes the specific phosphorylation of the 3-hydroxyl group of shikimic acid using ATP as a cosubstrate.</text>
</comment>
<accession>L0R743</accession>
<dbReference type="SUPFAM" id="SSF52540">
    <property type="entry name" value="P-loop containing nucleoside triphosphate hydrolases"/>
    <property type="match status" value="1"/>
</dbReference>
<comment type="caution">
    <text evidence="7">Lacks conserved residue(s) required for the propagation of feature annotation.</text>
</comment>
<keyword evidence="6 7" id="KW-0057">Aromatic amino acid biosynthesis</keyword>
<dbReference type="GO" id="GO:0004765">
    <property type="term" value="F:shikimate kinase activity"/>
    <property type="evidence" value="ECO:0007669"/>
    <property type="project" value="UniProtKB-UniRule"/>
</dbReference>
<comment type="similarity">
    <text evidence="7">Belongs to the shikimate kinase family.</text>
</comment>
<dbReference type="InterPro" id="IPR031322">
    <property type="entry name" value="Shikimate/glucono_kinase"/>
</dbReference>
<dbReference type="GO" id="GO:0008652">
    <property type="term" value="P:amino acid biosynthetic process"/>
    <property type="evidence" value="ECO:0007669"/>
    <property type="project" value="UniProtKB-KW"/>
</dbReference>
<dbReference type="Pfam" id="PF01202">
    <property type="entry name" value="SKI"/>
    <property type="match status" value="1"/>
</dbReference>
<dbReference type="AlphaFoldDB" id="L0R743"/>
<dbReference type="STRING" id="1121451.DESAM_20268"/>
<evidence type="ECO:0000256" key="2">
    <source>
        <dbReference type="ARBA" id="ARBA00022679"/>
    </source>
</evidence>
<dbReference type="UniPathway" id="UPA00053">
    <property type="reaction ID" value="UER00088"/>
</dbReference>
<keyword evidence="9" id="KW-1185">Reference proteome</keyword>
<dbReference type="KEGG" id="dhy:DESAM_20268"/>
<dbReference type="InterPro" id="IPR000623">
    <property type="entry name" value="Shikimate_kinase/TSH1"/>
</dbReference>
<dbReference type="EC" id="2.7.1.71" evidence="7"/>
<proteinExistence type="inferred from homology"/>
<feature type="binding site" evidence="7">
    <location>
        <position position="43"/>
    </location>
    <ligand>
        <name>substrate</name>
    </ligand>
</feature>
<feature type="binding site" evidence="7">
    <location>
        <position position="67"/>
    </location>
    <ligand>
        <name>substrate</name>
    </ligand>
</feature>
<comment type="pathway">
    <text evidence="7">Metabolic intermediate biosynthesis; chorismate biosynthesis; chorismate from D-erythrose 4-phosphate and phosphoenolpyruvate: step 5/7.</text>
</comment>
<keyword evidence="3 7" id="KW-0547">Nucleotide-binding</keyword>
<feature type="binding site" evidence="7">
    <location>
        <position position="126"/>
    </location>
    <ligand>
        <name>ATP</name>
        <dbReference type="ChEBI" id="CHEBI:30616"/>
    </ligand>
</feature>
<evidence type="ECO:0000256" key="3">
    <source>
        <dbReference type="ARBA" id="ARBA00022741"/>
    </source>
</evidence>
<dbReference type="PANTHER" id="PTHR21087:SF16">
    <property type="entry name" value="SHIKIMATE KINASE 1, CHLOROPLASTIC"/>
    <property type="match status" value="1"/>
</dbReference>
<keyword evidence="5 7" id="KW-0067">ATP-binding</keyword>
<comment type="catalytic activity">
    <reaction evidence="7">
        <text>shikimate + ATP = 3-phosphoshikimate + ADP + H(+)</text>
        <dbReference type="Rhea" id="RHEA:13121"/>
        <dbReference type="ChEBI" id="CHEBI:15378"/>
        <dbReference type="ChEBI" id="CHEBI:30616"/>
        <dbReference type="ChEBI" id="CHEBI:36208"/>
        <dbReference type="ChEBI" id="CHEBI:145989"/>
        <dbReference type="ChEBI" id="CHEBI:456216"/>
        <dbReference type="EC" id="2.7.1.71"/>
    </reaction>
</comment>
<evidence type="ECO:0000313" key="9">
    <source>
        <dbReference type="Proteomes" id="UP000010808"/>
    </source>
</evidence>
<keyword evidence="2 7" id="KW-0808">Transferase</keyword>
<protein>
    <recommendedName>
        <fullName evidence="7">Shikimate kinase</fullName>
        <shortName evidence="7">SK</shortName>
        <ecNumber evidence="7">2.7.1.71</ecNumber>
    </recommendedName>
</protein>
<keyword evidence="1 7" id="KW-0028">Amino-acid biosynthesis</keyword>
<dbReference type="GO" id="GO:0000287">
    <property type="term" value="F:magnesium ion binding"/>
    <property type="evidence" value="ECO:0007669"/>
    <property type="project" value="UniProtKB-UniRule"/>
</dbReference>
<gene>
    <name evidence="7 8" type="primary">aroK</name>
    <name evidence="8" type="ORF">DESAM_20268</name>
</gene>
<dbReference type="HAMAP" id="MF_00109">
    <property type="entry name" value="Shikimate_kinase"/>
    <property type="match status" value="1"/>
</dbReference>
<feature type="binding site" evidence="7">
    <location>
        <begin position="21"/>
        <end position="26"/>
    </location>
    <ligand>
        <name>ATP</name>
        <dbReference type="ChEBI" id="CHEBI:30616"/>
    </ligand>
</feature>
<sequence>MEEWNANFSEDCSVSLIGMAGAGKSTLAPLLAAKLGWEYIDTDSIIEAYYGRALQGIVDNLGVPAFRKAEEYLLSSLGVVRTVISTGGSVVYGEKAMERLKSLGPVIYLHIDCETCIERVGGGEGRGLARSPGQSLESLYEERASLYEKYADFTVDTYKFSPEECAEKVFQWLGSIEKKQVKDL</sequence>
<dbReference type="GO" id="GO:0005524">
    <property type="term" value="F:ATP binding"/>
    <property type="evidence" value="ECO:0007669"/>
    <property type="project" value="UniProtKB-UniRule"/>
</dbReference>
<organism evidence="8 9">
    <name type="scientific">Maridesulfovibrio hydrothermalis AM13 = DSM 14728</name>
    <dbReference type="NCBI Taxonomy" id="1121451"/>
    <lineage>
        <taxon>Bacteria</taxon>
        <taxon>Pseudomonadati</taxon>
        <taxon>Thermodesulfobacteriota</taxon>
        <taxon>Desulfovibrionia</taxon>
        <taxon>Desulfovibrionales</taxon>
        <taxon>Desulfovibrionaceae</taxon>
        <taxon>Maridesulfovibrio</taxon>
    </lineage>
</organism>
<evidence type="ECO:0000256" key="5">
    <source>
        <dbReference type="ARBA" id="ARBA00022840"/>
    </source>
</evidence>
<comment type="cofactor">
    <cofactor evidence="7">
        <name>Mg(2+)</name>
        <dbReference type="ChEBI" id="CHEBI:18420"/>
    </cofactor>
    <text evidence="7">Binds 1 Mg(2+) ion per subunit.</text>
</comment>
<dbReference type="HOGENOM" id="CLU_057607_4_1_7"/>
<evidence type="ECO:0000256" key="6">
    <source>
        <dbReference type="ARBA" id="ARBA00023141"/>
    </source>
</evidence>
<feature type="binding site" evidence="7">
    <location>
        <position position="88"/>
    </location>
    <ligand>
        <name>substrate</name>
    </ligand>
</feature>
<keyword evidence="7" id="KW-0479">Metal-binding</keyword>
<dbReference type="PANTHER" id="PTHR21087">
    <property type="entry name" value="SHIKIMATE KINASE"/>
    <property type="match status" value="1"/>
</dbReference>
<dbReference type="EMBL" id="FO203522">
    <property type="protein sequence ID" value="CCO22559.1"/>
    <property type="molecule type" value="Genomic_DNA"/>
</dbReference>
<evidence type="ECO:0000313" key="8">
    <source>
        <dbReference type="EMBL" id="CCO22559.1"/>
    </source>
</evidence>
<keyword evidence="4 7" id="KW-0418">Kinase</keyword>
<dbReference type="GO" id="GO:0009073">
    <property type="term" value="P:aromatic amino acid family biosynthetic process"/>
    <property type="evidence" value="ECO:0007669"/>
    <property type="project" value="UniProtKB-KW"/>
</dbReference>
<dbReference type="PRINTS" id="PR01100">
    <property type="entry name" value="SHIKIMTKNASE"/>
</dbReference>
<reference evidence="8 9" key="1">
    <citation type="submission" date="2012-10" db="EMBL/GenBank/DDBJ databases">
        <authorList>
            <person name="Genoscope - CEA"/>
        </authorList>
    </citation>
    <scope>NUCLEOTIDE SEQUENCE [LARGE SCALE GENOMIC DNA]</scope>
    <source>
        <strain evidence="9">AM13 / DSM 14728</strain>
    </source>
</reference>